<evidence type="ECO:0000313" key="1">
    <source>
        <dbReference type="EMBL" id="CRK29305.1"/>
    </source>
</evidence>
<dbReference type="InterPro" id="IPR021109">
    <property type="entry name" value="Peptidase_aspartic_dom_sf"/>
</dbReference>
<dbReference type="Gene3D" id="2.40.70.10">
    <property type="entry name" value="Acid Proteases"/>
    <property type="match status" value="1"/>
</dbReference>
<evidence type="ECO:0000313" key="2">
    <source>
        <dbReference type="Proteomes" id="UP000044602"/>
    </source>
</evidence>
<dbReference type="Proteomes" id="UP000044602">
    <property type="component" value="Unassembled WGS sequence"/>
</dbReference>
<accession>A0A0G4M5V0</accession>
<protein>
    <submittedName>
        <fullName evidence="1">Uncharacterized protein</fullName>
    </submittedName>
</protein>
<keyword evidence="2" id="KW-1185">Reference proteome</keyword>
<dbReference type="CDD" id="cd00303">
    <property type="entry name" value="retropepsin_like"/>
    <property type="match status" value="1"/>
</dbReference>
<name>A0A0G4M5V0_VERLO</name>
<organism evidence="1 2">
    <name type="scientific">Verticillium longisporum</name>
    <name type="common">Verticillium dahliae var. longisporum</name>
    <dbReference type="NCBI Taxonomy" id="100787"/>
    <lineage>
        <taxon>Eukaryota</taxon>
        <taxon>Fungi</taxon>
        <taxon>Dikarya</taxon>
        <taxon>Ascomycota</taxon>
        <taxon>Pezizomycotina</taxon>
        <taxon>Sordariomycetes</taxon>
        <taxon>Hypocreomycetidae</taxon>
        <taxon>Glomerellales</taxon>
        <taxon>Plectosphaerellaceae</taxon>
        <taxon>Verticillium</taxon>
    </lineage>
</organism>
<sequence>MARFYEGLKDAVKDDLIREDRPETLTEYIAMAVKIDDRYGAQGNYMSPEYINKNKITWKYKEEPYQLSTVEGQAVSYGGGIVNTETAPLQVFISRRQGHITFDITNMGGKQIILGIPWLRQWNPTPKATNIAASIRKIQDQIKLDLELFTYNSSPSESTKESPFYANYGYNPTAYAERREAPDTPKATNIAASIRKIQDQIKLDLELRI</sequence>
<dbReference type="STRING" id="100787.A0A0G4M5V0"/>
<gene>
    <name evidence="1" type="ORF">BN1708_004964</name>
</gene>
<dbReference type="AlphaFoldDB" id="A0A0G4M5V0"/>
<dbReference type="EMBL" id="CVQH01021084">
    <property type="protein sequence ID" value="CRK29305.1"/>
    <property type="molecule type" value="Genomic_DNA"/>
</dbReference>
<proteinExistence type="predicted"/>
<reference evidence="1 2" key="1">
    <citation type="submission" date="2015-05" db="EMBL/GenBank/DDBJ databases">
        <authorList>
            <person name="Wang D.B."/>
            <person name="Wang M."/>
        </authorList>
    </citation>
    <scope>NUCLEOTIDE SEQUENCE [LARGE SCALE GENOMIC DNA]</scope>
    <source>
        <strain evidence="1">VL1</strain>
    </source>
</reference>